<protein>
    <submittedName>
        <fullName evidence="9">Cation diffusion facilitator family transporter</fullName>
    </submittedName>
</protein>
<feature type="transmembrane region" description="Helical" evidence="7">
    <location>
        <begin position="80"/>
        <end position="104"/>
    </location>
</feature>
<feature type="transmembrane region" description="Helical" evidence="7">
    <location>
        <begin position="12"/>
        <end position="32"/>
    </location>
</feature>
<dbReference type="Proteomes" id="UP001596356">
    <property type="component" value="Unassembled WGS sequence"/>
</dbReference>
<keyword evidence="6 7" id="KW-0472">Membrane</keyword>
<evidence type="ECO:0000313" key="10">
    <source>
        <dbReference type="Proteomes" id="UP001596356"/>
    </source>
</evidence>
<feature type="transmembrane region" description="Helical" evidence="7">
    <location>
        <begin position="38"/>
        <end position="59"/>
    </location>
</feature>
<keyword evidence="10" id="KW-1185">Reference proteome</keyword>
<keyword evidence="3" id="KW-0813">Transport</keyword>
<gene>
    <name evidence="9" type="ORF">ACFQBT_02580</name>
</gene>
<dbReference type="SUPFAM" id="SSF161111">
    <property type="entry name" value="Cation efflux protein transmembrane domain-like"/>
    <property type="match status" value="1"/>
</dbReference>
<dbReference type="NCBIfam" id="TIGR01297">
    <property type="entry name" value="CDF"/>
    <property type="match status" value="1"/>
</dbReference>
<evidence type="ECO:0000256" key="4">
    <source>
        <dbReference type="ARBA" id="ARBA00022692"/>
    </source>
</evidence>
<reference evidence="10" key="1">
    <citation type="journal article" date="2019" name="Int. J. Syst. Evol. Microbiol.">
        <title>The Global Catalogue of Microorganisms (GCM) 10K type strain sequencing project: providing services to taxonomists for standard genome sequencing and annotation.</title>
        <authorList>
            <consortium name="The Broad Institute Genomics Platform"/>
            <consortium name="The Broad Institute Genome Sequencing Center for Infectious Disease"/>
            <person name="Wu L."/>
            <person name="Ma J."/>
        </authorList>
    </citation>
    <scope>NUCLEOTIDE SEQUENCE [LARGE SCALE GENOMIC DNA]</scope>
    <source>
        <strain evidence="10">NBRC 106593</strain>
    </source>
</reference>
<organism evidence="9 10">
    <name type="scientific">Branchiibius cervicis</name>
    <dbReference type="NCBI Taxonomy" id="908252"/>
    <lineage>
        <taxon>Bacteria</taxon>
        <taxon>Bacillati</taxon>
        <taxon>Actinomycetota</taxon>
        <taxon>Actinomycetes</taxon>
        <taxon>Micrococcales</taxon>
        <taxon>Dermacoccaceae</taxon>
        <taxon>Branchiibius</taxon>
    </lineage>
</organism>
<dbReference type="PANTHER" id="PTHR43840:SF15">
    <property type="entry name" value="MITOCHONDRIAL METAL TRANSPORTER 1-RELATED"/>
    <property type="match status" value="1"/>
</dbReference>
<dbReference type="InterPro" id="IPR027469">
    <property type="entry name" value="Cation_efflux_TMD_sf"/>
</dbReference>
<feature type="domain" description="Cation efflux protein transmembrane" evidence="8">
    <location>
        <begin position="12"/>
        <end position="212"/>
    </location>
</feature>
<evidence type="ECO:0000256" key="2">
    <source>
        <dbReference type="ARBA" id="ARBA00008114"/>
    </source>
</evidence>
<feature type="transmembrane region" description="Helical" evidence="7">
    <location>
        <begin position="186"/>
        <end position="204"/>
    </location>
</feature>
<dbReference type="InterPro" id="IPR002524">
    <property type="entry name" value="Cation_efflux"/>
</dbReference>
<evidence type="ECO:0000256" key="1">
    <source>
        <dbReference type="ARBA" id="ARBA00004141"/>
    </source>
</evidence>
<feature type="transmembrane region" description="Helical" evidence="7">
    <location>
        <begin position="116"/>
        <end position="134"/>
    </location>
</feature>
<comment type="similarity">
    <text evidence="2">Belongs to the cation diffusion facilitator (CDF) transporter (TC 2.A.4) family.</text>
</comment>
<comment type="subcellular location">
    <subcellularLocation>
        <location evidence="1">Membrane</location>
        <topology evidence="1">Multi-pass membrane protein</topology>
    </subcellularLocation>
</comment>
<dbReference type="Pfam" id="PF01545">
    <property type="entry name" value="Cation_efflux"/>
    <property type="match status" value="1"/>
</dbReference>
<name>A0ABW2APT7_9MICO</name>
<feature type="transmembrane region" description="Helical" evidence="7">
    <location>
        <begin position="155"/>
        <end position="174"/>
    </location>
</feature>
<keyword evidence="5 7" id="KW-1133">Transmembrane helix</keyword>
<dbReference type="EMBL" id="JBHSWJ010000002">
    <property type="protein sequence ID" value="MFC6712790.1"/>
    <property type="molecule type" value="Genomic_DNA"/>
</dbReference>
<dbReference type="Gene3D" id="1.20.1510.10">
    <property type="entry name" value="Cation efflux protein transmembrane domain"/>
    <property type="match status" value="1"/>
</dbReference>
<keyword evidence="4 7" id="KW-0812">Transmembrane</keyword>
<evidence type="ECO:0000256" key="6">
    <source>
        <dbReference type="ARBA" id="ARBA00023136"/>
    </source>
</evidence>
<evidence type="ECO:0000313" key="9">
    <source>
        <dbReference type="EMBL" id="MFC6712790.1"/>
    </source>
</evidence>
<dbReference type="InterPro" id="IPR050291">
    <property type="entry name" value="CDF_Transporter"/>
</dbReference>
<evidence type="ECO:0000256" key="7">
    <source>
        <dbReference type="SAM" id="Phobius"/>
    </source>
</evidence>
<proteinExistence type="inferred from homology"/>
<dbReference type="PANTHER" id="PTHR43840">
    <property type="entry name" value="MITOCHONDRIAL METAL TRANSPORTER 1-RELATED"/>
    <property type="match status" value="1"/>
</dbReference>
<evidence type="ECO:0000256" key="5">
    <source>
        <dbReference type="ARBA" id="ARBA00022989"/>
    </source>
</evidence>
<sequence length="301" mass="31319">MADEGSSEGTALWFSIVVAVVLCAGALVWGAISGSRVIVFDGVFMLLGVTMSVLSLVAAKAAASAPDARFPFGRRAVTPLAVGAQGAALLGTLVYAGLDAILVILDGGSTIDPASVLAYGVVTAVVSLAATWWLRRAARASQSDLVLTEAATWQAGTVLSVVFAIGAFVAMQLTDRFPEVVVYTDPVLILVACVGLAPVPIGLLRQAGRELLEGAPSAELGAAISSAVSATAEQFGLGRVSVRSTKLGDRLYVDVDFLVEPGGWDVDEEDQVRSRLSRDLRALGYDVWANIELTTDPELLD</sequence>
<dbReference type="InterPro" id="IPR058533">
    <property type="entry name" value="Cation_efflux_TM"/>
</dbReference>
<dbReference type="RefSeq" id="WP_377820256.1">
    <property type="nucleotide sequence ID" value="NZ_JBHSWJ010000002.1"/>
</dbReference>
<evidence type="ECO:0000259" key="8">
    <source>
        <dbReference type="Pfam" id="PF01545"/>
    </source>
</evidence>
<evidence type="ECO:0000256" key="3">
    <source>
        <dbReference type="ARBA" id="ARBA00022448"/>
    </source>
</evidence>
<comment type="caution">
    <text evidence="9">The sequence shown here is derived from an EMBL/GenBank/DDBJ whole genome shotgun (WGS) entry which is preliminary data.</text>
</comment>
<accession>A0ABW2APT7</accession>